<evidence type="ECO:0000313" key="3">
    <source>
        <dbReference type="Proteomes" id="UP000727907"/>
    </source>
</evidence>
<proteinExistence type="predicted"/>
<dbReference type="PANTHER" id="PTHR43355">
    <property type="entry name" value="FLAVIN REDUCTASE (NADPH)"/>
    <property type="match status" value="1"/>
</dbReference>
<accession>A0ABS6IKR9</accession>
<dbReference type="EMBL" id="JAHOPB010000001">
    <property type="protein sequence ID" value="MBU8875020.1"/>
    <property type="molecule type" value="Genomic_DNA"/>
</dbReference>
<dbReference type="Proteomes" id="UP000727907">
    <property type="component" value="Unassembled WGS sequence"/>
</dbReference>
<name>A0ABS6IKR9_9HYPH</name>
<reference evidence="2 3" key="1">
    <citation type="submission" date="2021-06" db="EMBL/GenBank/DDBJ databases">
        <authorList>
            <person name="Lee D.H."/>
        </authorList>
    </citation>
    <scope>NUCLEOTIDE SEQUENCE [LARGE SCALE GENOMIC DNA]</scope>
    <source>
        <strain evidence="2 3">MMS21-HV4-11</strain>
    </source>
</reference>
<feature type="domain" description="NAD(P)-binding" evidence="1">
    <location>
        <begin position="8"/>
        <end position="193"/>
    </location>
</feature>
<protein>
    <submittedName>
        <fullName evidence="2">NAD(P)H-binding protein</fullName>
    </submittedName>
</protein>
<sequence length="204" mass="22112">MTTIALIGSTGNIGSHVLDEALSRKHSVTAITRDGSKLKPRPGMTVRQGSTTDAVSMASILKGHDIVVASVKWNEASVHHVLEAVRASGVKRVLFVVGAGSLLRADGRTHLDHMADRGIQPPTSKPASLALEEVRKIKDLDWTAISPPASIQPGDRTGKFRLGKDQLLEDKNGESRISREDFAVAIVNEIEKPKHLRKRFTAAY</sequence>
<gene>
    <name evidence="2" type="ORF">KQ910_14680</name>
</gene>
<keyword evidence="3" id="KW-1185">Reference proteome</keyword>
<dbReference type="RefSeq" id="WP_216961594.1">
    <property type="nucleotide sequence ID" value="NZ_JAHOPB010000001.1"/>
</dbReference>
<evidence type="ECO:0000313" key="2">
    <source>
        <dbReference type="EMBL" id="MBU8875020.1"/>
    </source>
</evidence>
<evidence type="ECO:0000259" key="1">
    <source>
        <dbReference type="Pfam" id="PF13460"/>
    </source>
</evidence>
<dbReference type="InterPro" id="IPR016040">
    <property type="entry name" value="NAD(P)-bd_dom"/>
</dbReference>
<dbReference type="PANTHER" id="PTHR43355:SF2">
    <property type="entry name" value="FLAVIN REDUCTASE (NADPH)"/>
    <property type="match status" value="1"/>
</dbReference>
<dbReference type="Pfam" id="PF13460">
    <property type="entry name" value="NAD_binding_10"/>
    <property type="match status" value="1"/>
</dbReference>
<comment type="caution">
    <text evidence="2">The sequence shown here is derived from an EMBL/GenBank/DDBJ whole genome shotgun (WGS) entry which is preliminary data.</text>
</comment>
<organism evidence="2 3">
    <name type="scientific">Reyranella humidisoli</name>
    <dbReference type="NCBI Taxonomy" id="2849149"/>
    <lineage>
        <taxon>Bacteria</taxon>
        <taxon>Pseudomonadati</taxon>
        <taxon>Pseudomonadota</taxon>
        <taxon>Alphaproteobacteria</taxon>
        <taxon>Hyphomicrobiales</taxon>
        <taxon>Reyranellaceae</taxon>
        <taxon>Reyranella</taxon>
    </lineage>
</organism>
<dbReference type="InterPro" id="IPR051606">
    <property type="entry name" value="Polyketide_Oxido-like"/>
</dbReference>